<dbReference type="Proteomes" id="UP000887566">
    <property type="component" value="Unplaced"/>
</dbReference>
<keyword evidence="2" id="KW-1185">Reference proteome</keyword>
<evidence type="ECO:0000313" key="3">
    <source>
        <dbReference type="WBParaSite" id="PSAMB.scaffold1791size27817.g14972.t1"/>
    </source>
</evidence>
<dbReference type="AlphaFoldDB" id="A0A914VES1"/>
<organism evidence="2 3">
    <name type="scientific">Plectus sambesii</name>
    <dbReference type="NCBI Taxonomy" id="2011161"/>
    <lineage>
        <taxon>Eukaryota</taxon>
        <taxon>Metazoa</taxon>
        <taxon>Ecdysozoa</taxon>
        <taxon>Nematoda</taxon>
        <taxon>Chromadorea</taxon>
        <taxon>Plectida</taxon>
        <taxon>Plectina</taxon>
        <taxon>Plectoidea</taxon>
        <taxon>Plectidae</taxon>
        <taxon>Plectus</taxon>
    </lineage>
</organism>
<evidence type="ECO:0000313" key="2">
    <source>
        <dbReference type="Proteomes" id="UP000887566"/>
    </source>
</evidence>
<accession>A0A914VES1</accession>
<evidence type="ECO:0000256" key="1">
    <source>
        <dbReference type="SAM" id="MobiDB-lite"/>
    </source>
</evidence>
<feature type="compositionally biased region" description="Basic and acidic residues" evidence="1">
    <location>
        <begin position="32"/>
        <end position="41"/>
    </location>
</feature>
<feature type="region of interest" description="Disordered" evidence="1">
    <location>
        <begin position="76"/>
        <end position="101"/>
    </location>
</feature>
<name>A0A914VES1_9BILA</name>
<proteinExistence type="predicted"/>
<protein>
    <submittedName>
        <fullName evidence="3">Uncharacterized protein</fullName>
    </submittedName>
</protein>
<sequence>MDSPRHLLRCVYEWICRRSERRTTTGSSTNVNERRSEKRSAGDPGGWPRGEVRSNAIRCSLAFYCAVETPTRQVKQLRSTNSDCQRPPAQSEPYSSRTDAKRRCADYSSPEIAAGIDWSASCTRSAMVPSGWWYGVLGSAAVFAVRSRATVRDLADVGVFTG</sequence>
<feature type="region of interest" description="Disordered" evidence="1">
    <location>
        <begin position="23"/>
        <end position="49"/>
    </location>
</feature>
<reference evidence="3" key="1">
    <citation type="submission" date="2022-11" db="UniProtKB">
        <authorList>
            <consortium name="WormBaseParasite"/>
        </authorList>
    </citation>
    <scope>IDENTIFICATION</scope>
</reference>
<dbReference type="WBParaSite" id="PSAMB.scaffold1791size27817.g14972.t1">
    <property type="protein sequence ID" value="PSAMB.scaffold1791size27817.g14972.t1"/>
    <property type="gene ID" value="PSAMB.scaffold1791size27817.g14972"/>
</dbReference>